<dbReference type="InterPro" id="IPR047666">
    <property type="entry name" value="ANR_neg_reg"/>
</dbReference>
<evidence type="ECO:0008006" key="3">
    <source>
        <dbReference type="Google" id="ProtNLM"/>
    </source>
</evidence>
<dbReference type="RefSeq" id="WP_065390027.1">
    <property type="nucleotide sequence ID" value="NZ_CAWMQN010000044.1"/>
</dbReference>
<proteinExistence type="predicted"/>
<dbReference type="NCBIfam" id="NF033650">
    <property type="entry name" value="ANR_neg_reg"/>
    <property type="match status" value="1"/>
</dbReference>
<dbReference type="Pfam" id="PF06069">
    <property type="entry name" value="PerC"/>
    <property type="match status" value="1"/>
</dbReference>
<protein>
    <recommendedName>
        <fullName evidence="3">ANR family transcriptional regulator</fullName>
    </recommendedName>
</protein>
<evidence type="ECO:0000313" key="2">
    <source>
        <dbReference type="Proteomes" id="UP000092665"/>
    </source>
</evidence>
<sequence length="159" mass="19233">MDITYFNFSQRAIQSKREEKYETAAIFWNKVAEHAKHSNNRKWAEYRSELNLKRHSLHERYEQWRADNKQRRKKEEETKLLANALKTHIDKEKESTNMKDAQQLIQKAKELEERGAFRRASEVYSEAIDWSLTDKERERCTIDAKRCARKARLPHHSER</sequence>
<gene>
    <name evidence="1" type="ORF">Phpb_01791</name>
</gene>
<dbReference type="AlphaFoldDB" id="A0A1B8YJ97"/>
<name>A0A1B8YJ97_9GAMM</name>
<dbReference type="InterPro" id="IPR036181">
    <property type="entry name" value="MIT_dom_sf"/>
</dbReference>
<organism evidence="1 2">
    <name type="scientific">Photorhabdus namnaonensis</name>
    <dbReference type="NCBI Taxonomy" id="1851568"/>
    <lineage>
        <taxon>Bacteria</taxon>
        <taxon>Pseudomonadati</taxon>
        <taxon>Pseudomonadota</taxon>
        <taxon>Gammaproteobacteria</taxon>
        <taxon>Enterobacterales</taxon>
        <taxon>Morganellaceae</taxon>
        <taxon>Photorhabdus</taxon>
    </lineage>
</organism>
<dbReference type="EMBL" id="LOIC01000044">
    <property type="protein sequence ID" value="OCA55173.1"/>
    <property type="molecule type" value="Genomic_DNA"/>
</dbReference>
<accession>A0A1B8YJ97</accession>
<comment type="caution">
    <text evidence="1">The sequence shown here is derived from an EMBL/GenBank/DDBJ whole genome shotgun (WGS) entry which is preliminary data.</text>
</comment>
<reference evidence="2" key="1">
    <citation type="submission" date="2015-11" db="EMBL/GenBank/DDBJ databases">
        <authorList>
            <person name="Tobias N.J."/>
            <person name="Mishra B."/>
            <person name="Gupta D.K."/>
            <person name="Thines M."/>
            <person name="Stinear T.P."/>
            <person name="Bode H.B."/>
        </authorList>
    </citation>
    <scope>NUCLEOTIDE SEQUENCE [LARGE SCALE GENOMIC DNA]</scope>
    <source>
        <strain evidence="2">PB45.5</strain>
    </source>
</reference>
<dbReference type="SUPFAM" id="SSF116846">
    <property type="entry name" value="MIT domain"/>
    <property type="match status" value="1"/>
</dbReference>
<evidence type="ECO:0000313" key="1">
    <source>
        <dbReference type="EMBL" id="OCA55173.1"/>
    </source>
</evidence>
<keyword evidence="2" id="KW-1185">Reference proteome</keyword>
<dbReference type="Gene3D" id="1.20.58.80">
    <property type="entry name" value="Phosphotransferase system, lactose/cellobiose-type IIA subunit"/>
    <property type="match status" value="1"/>
</dbReference>
<dbReference type="InterPro" id="IPR024684">
    <property type="entry name" value="Tscrpt_act_PerC/SfV_Orf40"/>
</dbReference>
<dbReference type="Proteomes" id="UP000092665">
    <property type="component" value="Unassembled WGS sequence"/>
</dbReference>